<dbReference type="AlphaFoldDB" id="A0A644TQX5"/>
<feature type="domain" description="THIF-type NAD/FAD binding fold" evidence="1">
    <location>
        <begin position="12"/>
        <end position="161"/>
    </location>
</feature>
<dbReference type="InterPro" id="IPR035985">
    <property type="entry name" value="Ubiquitin-activating_enz"/>
</dbReference>
<dbReference type="InterPro" id="IPR000594">
    <property type="entry name" value="ThiF_NAD_FAD-bd"/>
</dbReference>
<dbReference type="GO" id="GO:0008641">
    <property type="term" value="F:ubiquitin-like modifier activating enzyme activity"/>
    <property type="evidence" value="ECO:0007669"/>
    <property type="project" value="InterPro"/>
</dbReference>
<dbReference type="InterPro" id="IPR012729">
    <property type="entry name" value="ThiF_fam2"/>
</dbReference>
<evidence type="ECO:0000259" key="1">
    <source>
        <dbReference type="Pfam" id="PF00899"/>
    </source>
</evidence>
<dbReference type="NCBIfam" id="NF006395">
    <property type="entry name" value="PRK08644.1"/>
    <property type="match status" value="1"/>
</dbReference>
<dbReference type="NCBIfam" id="TIGR02354">
    <property type="entry name" value="thiF_fam2"/>
    <property type="match status" value="1"/>
</dbReference>
<dbReference type="GO" id="GO:0061504">
    <property type="term" value="P:cyclic threonylcarbamoyladenosine biosynthetic process"/>
    <property type="evidence" value="ECO:0007669"/>
    <property type="project" value="TreeGrafter"/>
</dbReference>
<name>A0A644TQX5_9ZZZZ</name>
<comment type="caution">
    <text evidence="2">The sequence shown here is derived from an EMBL/GenBank/DDBJ whole genome shotgun (WGS) entry which is preliminary data.</text>
</comment>
<dbReference type="PANTHER" id="PTHR43267:SF3">
    <property type="entry name" value="THIF PROTEIN"/>
    <property type="match status" value="1"/>
</dbReference>
<dbReference type="GO" id="GO:0061503">
    <property type="term" value="F:tRNA threonylcarbamoyladenosine dehydratase"/>
    <property type="evidence" value="ECO:0007669"/>
    <property type="project" value="TreeGrafter"/>
</dbReference>
<proteinExistence type="predicted"/>
<dbReference type="InterPro" id="IPR045886">
    <property type="entry name" value="ThiF/MoeB/HesA"/>
</dbReference>
<gene>
    <name evidence="2" type="ORF">SDC9_15103</name>
</gene>
<dbReference type="SUPFAM" id="SSF69572">
    <property type="entry name" value="Activating enzymes of the ubiquitin-like proteins"/>
    <property type="match status" value="1"/>
</dbReference>
<dbReference type="PANTHER" id="PTHR43267">
    <property type="entry name" value="TRNA THREONYLCARBAMOYLADENOSINE DEHYDRATASE"/>
    <property type="match status" value="1"/>
</dbReference>
<sequence>MSFKTVLGRYLTEDQIEKIGKVKVGLAGAGGLGSNCAVSLVRSGFQDFRIIDFDYVEPSNLNRQFFFADQVGMAKVEALAQNLRRINPNLHLDLIQQRITEQNVDNWFGDCEVVLECVDVPAVKALLVQHYVPAAKLVVAVSGIAGWGRSDDIIVRKISKNFYVIGDEKSGIDCMPPLAPRVAVAAAKQADVVLDCVLGR</sequence>
<protein>
    <recommendedName>
        <fullName evidence="1">THIF-type NAD/FAD binding fold domain-containing protein</fullName>
    </recommendedName>
</protein>
<organism evidence="2">
    <name type="scientific">bioreactor metagenome</name>
    <dbReference type="NCBI Taxonomy" id="1076179"/>
    <lineage>
        <taxon>unclassified sequences</taxon>
        <taxon>metagenomes</taxon>
        <taxon>ecological metagenomes</taxon>
    </lineage>
</organism>
<dbReference type="Pfam" id="PF00899">
    <property type="entry name" value="ThiF"/>
    <property type="match status" value="1"/>
</dbReference>
<evidence type="ECO:0000313" key="2">
    <source>
        <dbReference type="EMBL" id="MPL69364.1"/>
    </source>
</evidence>
<dbReference type="Gene3D" id="3.40.50.720">
    <property type="entry name" value="NAD(P)-binding Rossmann-like Domain"/>
    <property type="match status" value="1"/>
</dbReference>
<reference evidence="2" key="1">
    <citation type="submission" date="2019-08" db="EMBL/GenBank/DDBJ databases">
        <authorList>
            <person name="Kucharzyk K."/>
            <person name="Murdoch R.W."/>
            <person name="Higgins S."/>
            <person name="Loffler F."/>
        </authorList>
    </citation>
    <scope>NUCLEOTIDE SEQUENCE</scope>
</reference>
<accession>A0A644TQX5</accession>
<dbReference type="EMBL" id="VSSQ01000046">
    <property type="protein sequence ID" value="MPL69364.1"/>
    <property type="molecule type" value="Genomic_DNA"/>
</dbReference>